<dbReference type="InterPro" id="IPR004891">
    <property type="entry name" value="Mercury-R_MerC"/>
</dbReference>
<comment type="caution">
    <text evidence="2">The sequence shown here is derived from an EMBL/GenBank/DDBJ whole genome shotgun (WGS) entry which is preliminary data.</text>
</comment>
<evidence type="ECO:0000313" key="3">
    <source>
        <dbReference type="Proteomes" id="UP000262699"/>
    </source>
</evidence>
<sequence length="151" mass="15043">MCTTGKSGCDVVTSCQSLYLAAVANNSASSPAPRGRLDRVAIALSALCLAHCLASAVVLALFASLAGPLLDDRVHEVGLGIAVILGAVALGRGLRTHGQRLPLIVGSAGLVLMALDILLPHGPGEVGATVAGVTLLAIGHVLNQRAARAAA</sequence>
<dbReference type="Pfam" id="PF03203">
    <property type="entry name" value="MerC"/>
    <property type="match status" value="1"/>
</dbReference>
<name>A0A3D0WC90_9SPHN</name>
<accession>A0A3D0WC90</accession>
<evidence type="ECO:0000313" key="2">
    <source>
        <dbReference type="EMBL" id="HCB76365.1"/>
    </source>
</evidence>
<dbReference type="GO" id="GO:0015097">
    <property type="term" value="F:mercury ion transmembrane transporter activity"/>
    <property type="evidence" value="ECO:0007669"/>
    <property type="project" value="InterPro"/>
</dbReference>
<feature type="transmembrane region" description="Helical" evidence="1">
    <location>
        <begin position="77"/>
        <end position="94"/>
    </location>
</feature>
<proteinExistence type="predicted"/>
<feature type="transmembrane region" description="Helical" evidence="1">
    <location>
        <begin position="40"/>
        <end position="65"/>
    </location>
</feature>
<organism evidence="2 3">
    <name type="scientific">Sphingomonas bacterium</name>
    <dbReference type="NCBI Taxonomy" id="1895847"/>
    <lineage>
        <taxon>Bacteria</taxon>
        <taxon>Pseudomonadati</taxon>
        <taxon>Pseudomonadota</taxon>
        <taxon>Alphaproteobacteria</taxon>
        <taxon>Sphingomonadales</taxon>
        <taxon>Sphingomonadaceae</taxon>
        <taxon>Sphingomonas</taxon>
    </lineage>
</organism>
<dbReference type="GO" id="GO:0016020">
    <property type="term" value="C:membrane"/>
    <property type="evidence" value="ECO:0007669"/>
    <property type="project" value="InterPro"/>
</dbReference>
<dbReference type="EMBL" id="DOYJ01000255">
    <property type="protein sequence ID" value="HCB76365.1"/>
    <property type="molecule type" value="Genomic_DNA"/>
</dbReference>
<evidence type="ECO:0008006" key="4">
    <source>
        <dbReference type="Google" id="ProtNLM"/>
    </source>
</evidence>
<gene>
    <name evidence="2" type="ORF">DEP91_09345</name>
</gene>
<feature type="transmembrane region" description="Helical" evidence="1">
    <location>
        <begin position="101"/>
        <end position="120"/>
    </location>
</feature>
<reference evidence="2 3" key="1">
    <citation type="journal article" date="2018" name="Nat. Biotechnol.">
        <title>A standardized bacterial taxonomy based on genome phylogeny substantially revises the tree of life.</title>
        <authorList>
            <person name="Parks D.H."/>
            <person name="Chuvochina M."/>
            <person name="Waite D.W."/>
            <person name="Rinke C."/>
            <person name="Skarshewski A."/>
            <person name="Chaumeil P.A."/>
            <person name="Hugenholtz P."/>
        </authorList>
    </citation>
    <scope>NUCLEOTIDE SEQUENCE [LARGE SCALE GENOMIC DNA]</scope>
    <source>
        <strain evidence="2">UBA9015</strain>
    </source>
</reference>
<evidence type="ECO:0000256" key="1">
    <source>
        <dbReference type="SAM" id="Phobius"/>
    </source>
</evidence>
<keyword evidence="1" id="KW-1133">Transmembrane helix</keyword>
<dbReference type="AlphaFoldDB" id="A0A3D0WC90"/>
<dbReference type="Proteomes" id="UP000262699">
    <property type="component" value="Unassembled WGS sequence"/>
</dbReference>
<protein>
    <recommendedName>
        <fullName evidence="4">MerC domain-containing protein</fullName>
    </recommendedName>
</protein>
<keyword evidence="1" id="KW-0812">Transmembrane</keyword>
<feature type="transmembrane region" description="Helical" evidence="1">
    <location>
        <begin position="126"/>
        <end position="143"/>
    </location>
</feature>
<keyword evidence="1" id="KW-0472">Membrane</keyword>